<protein>
    <submittedName>
        <fullName evidence="1">Uncharacterized protein</fullName>
    </submittedName>
</protein>
<dbReference type="Gramene" id="Solyc12g019790.1.1">
    <property type="protein sequence ID" value="Solyc12g019790.1.1"/>
    <property type="gene ID" value="Solyc12g019790.1"/>
</dbReference>
<keyword evidence="2" id="KW-1185">Reference proteome</keyword>
<dbReference type="HOGENOM" id="CLU_3393131_0_0_1"/>
<reference evidence="1" key="1">
    <citation type="journal article" date="2012" name="Nature">
        <title>The tomato genome sequence provides insights into fleshy fruit evolution.</title>
        <authorList>
            <consortium name="Tomato Genome Consortium"/>
        </authorList>
    </citation>
    <scope>NUCLEOTIDE SEQUENCE [LARGE SCALE GENOMIC DNA]</scope>
    <source>
        <strain evidence="1">cv. Heinz 1706</strain>
    </source>
</reference>
<dbReference type="InParanoid" id="K4DDK2"/>
<dbReference type="PaxDb" id="4081-Solyc12g019790.1.1"/>
<reference evidence="1" key="2">
    <citation type="submission" date="2015-06" db="UniProtKB">
        <authorList>
            <consortium name="EnsemblPlants"/>
        </authorList>
    </citation>
    <scope>IDENTIFICATION</scope>
    <source>
        <strain evidence="1">cv. Heinz 1706</strain>
    </source>
</reference>
<evidence type="ECO:0000313" key="1">
    <source>
        <dbReference type="EnsemblPlants" id="Solyc12g019790.1.1"/>
    </source>
</evidence>
<accession>K4DDK2</accession>
<dbReference type="Proteomes" id="UP000004994">
    <property type="component" value="Chromosome 12"/>
</dbReference>
<sequence length="32" mass="3804">MEFILSSSSLVETVHRTPLFTRRSFGRVHQVW</sequence>
<dbReference type="AlphaFoldDB" id="K4DDK2"/>
<proteinExistence type="predicted"/>
<name>K4DDK2_SOLLC</name>
<dbReference type="EnsemblPlants" id="Solyc12g019790.1.1">
    <property type="protein sequence ID" value="Solyc12g019790.1.1"/>
    <property type="gene ID" value="Solyc12g019790.1"/>
</dbReference>
<evidence type="ECO:0000313" key="2">
    <source>
        <dbReference type="Proteomes" id="UP000004994"/>
    </source>
</evidence>
<organism evidence="1">
    <name type="scientific">Solanum lycopersicum</name>
    <name type="common">Tomato</name>
    <name type="synonym">Lycopersicon esculentum</name>
    <dbReference type="NCBI Taxonomy" id="4081"/>
    <lineage>
        <taxon>Eukaryota</taxon>
        <taxon>Viridiplantae</taxon>
        <taxon>Streptophyta</taxon>
        <taxon>Embryophyta</taxon>
        <taxon>Tracheophyta</taxon>
        <taxon>Spermatophyta</taxon>
        <taxon>Magnoliopsida</taxon>
        <taxon>eudicotyledons</taxon>
        <taxon>Gunneridae</taxon>
        <taxon>Pentapetalae</taxon>
        <taxon>asterids</taxon>
        <taxon>lamiids</taxon>
        <taxon>Solanales</taxon>
        <taxon>Solanaceae</taxon>
        <taxon>Solanoideae</taxon>
        <taxon>Solaneae</taxon>
        <taxon>Solanum</taxon>
        <taxon>Solanum subgen. Lycopersicon</taxon>
    </lineage>
</organism>